<keyword evidence="1" id="KW-0472">Membrane</keyword>
<evidence type="ECO:0000313" key="3">
    <source>
        <dbReference type="EMBL" id="MCQ1057957.1"/>
    </source>
</evidence>
<evidence type="ECO:0000256" key="1">
    <source>
        <dbReference type="PROSITE-ProRule" id="PRU00473"/>
    </source>
</evidence>
<evidence type="ECO:0000259" key="2">
    <source>
        <dbReference type="PROSITE" id="PS51123"/>
    </source>
</evidence>
<dbReference type="PANTHER" id="PTHR30329:SF21">
    <property type="entry name" value="LIPOPROTEIN YIAD-RELATED"/>
    <property type="match status" value="1"/>
</dbReference>
<feature type="domain" description="OmpA-like" evidence="2">
    <location>
        <begin position="104"/>
        <end position="227"/>
    </location>
</feature>
<dbReference type="RefSeq" id="WP_255041680.1">
    <property type="nucleotide sequence ID" value="NZ_JANEYT010000013.1"/>
</dbReference>
<dbReference type="PANTHER" id="PTHR30329">
    <property type="entry name" value="STATOR ELEMENT OF FLAGELLAR MOTOR COMPLEX"/>
    <property type="match status" value="1"/>
</dbReference>
<protein>
    <submittedName>
        <fullName evidence="3">OmpA family protein</fullName>
    </submittedName>
</protein>
<evidence type="ECO:0000313" key="4">
    <source>
        <dbReference type="Proteomes" id="UP001524460"/>
    </source>
</evidence>
<dbReference type="PROSITE" id="PS51123">
    <property type="entry name" value="OMPA_2"/>
    <property type="match status" value="1"/>
</dbReference>
<name>A0ABT1N1F8_9GAMM</name>
<sequence>MNIRIIFSALTMSVLAGCMTTQQPLEYKNEVNDIEVENNRNDSIEYITKEEMVFVEESFVTTEIIDQHLNLIEPGRYFSKESENRSYMIFDSQETNKRTVDDYQGLVASYNSVNSSGFAVNSATLSTKIKLHLDSIKNAYENYRKFEGGKTFIIITGHTDSSGSWNYNKQLSRSRSDSAARYLMEAGVPNDSILRIAAGEDFPIAPNDNKANMAKNRRVEFFITQDTSFVNEFYRSAPCYTERCQTRTIQAVAYTREGRVVTEARHIPKELQEKRALDSSELKETRELPKKEIRYRKMVLPTSNRKMP</sequence>
<dbReference type="InterPro" id="IPR036737">
    <property type="entry name" value="OmpA-like_sf"/>
</dbReference>
<reference evidence="3 4" key="1">
    <citation type="submission" date="2022-07" db="EMBL/GenBank/DDBJ databases">
        <title>Photobacterium pectinilyticum sp. nov., a marine bacterium isolated from surface seawater of Qingdao offshore.</title>
        <authorList>
            <person name="Wang X."/>
        </authorList>
    </citation>
    <scope>NUCLEOTIDE SEQUENCE [LARGE SCALE GENOMIC DNA]</scope>
    <source>
        <strain evidence="3 4">ZSDE20</strain>
    </source>
</reference>
<dbReference type="InterPro" id="IPR006665">
    <property type="entry name" value="OmpA-like"/>
</dbReference>
<dbReference type="SUPFAM" id="SSF103088">
    <property type="entry name" value="OmpA-like"/>
    <property type="match status" value="1"/>
</dbReference>
<organism evidence="3 4">
    <name type="scientific">Photobacterium pectinilyticum</name>
    <dbReference type="NCBI Taxonomy" id="2906793"/>
    <lineage>
        <taxon>Bacteria</taxon>
        <taxon>Pseudomonadati</taxon>
        <taxon>Pseudomonadota</taxon>
        <taxon>Gammaproteobacteria</taxon>
        <taxon>Vibrionales</taxon>
        <taxon>Vibrionaceae</taxon>
        <taxon>Photobacterium</taxon>
    </lineage>
</organism>
<dbReference type="CDD" id="cd07185">
    <property type="entry name" value="OmpA_C-like"/>
    <property type="match status" value="1"/>
</dbReference>
<comment type="caution">
    <text evidence="3">The sequence shown here is derived from an EMBL/GenBank/DDBJ whole genome shotgun (WGS) entry which is preliminary data.</text>
</comment>
<dbReference type="Proteomes" id="UP001524460">
    <property type="component" value="Unassembled WGS sequence"/>
</dbReference>
<gene>
    <name evidence="3" type="ORF">NHN17_07800</name>
</gene>
<dbReference type="Pfam" id="PF00691">
    <property type="entry name" value="OmpA"/>
    <property type="match status" value="1"/>
</dbReference>
<dbReference type="PROSITE" id="PS51257">
    <property type="entry name" value="PROKAR_LIPOPROTEIN"/>
    <property type="match status" value="1"/>
</dbReference>
<keyword evidence="4" id="KW-1185">Reference proteome</keyword>
<accession>A0ABT1N1F8</accession>
<dbReference type="InterPro" id="IPR050330">
    <property type="entry name" value="Bact_OuterMem_StrucFunc"/>
</dbReference>
<dbReference type="Gene3D" id="3.30.1330.60">
    <property type="entry name" value="OmpA-like domain"/>
    <property type="match status" value="1"/>
</dbReference>
<dbReference type="EMBL" id="JANEYT010000013">
    <property type="protein sequence ID" value="MCQ1057957.1"/>
    <property type="molecule type" value="Genomic_DNA"/>
</dbReference>
<proteinExistence type="predicted"/>